<dbReference type="STRING" id="1307761.L21SP2_0459"/>
<gene>
    <name evidence="1" type="ORF">L21SP2_0459</name>
</gene>
<accession>V5WFD3</accession>
<keyword evidence="2" id="KW-1185">Reference proteome</keyword>
<dbReference type="AlphaFoldDB" id="V5WFD3"/>
<reference evidence="1 2" key="1">
    <citation type="journal article" date="2015" name="Stand. Genomic Sci.">
        <title>Complete genome sequence and description of Salinispira pacifica gen. nov., sp. nov., a novel spirochaete isolated form a hypersaline microbial mat.</title>
        <authorList>
            <person name="Ben Hania W."/>
            <person name="Joseph M."/>
            <person name="Schumann P."/>
            <person name="Bunk B."/>
            <person name="Fiebig A."/>
            <person name="Sproer C."/>
            <person name="Klenk H.P."/>
            <person name="Fardeau M.L."/>
            <person name="Spring S."/>
        </authorList>
    </citation>
    <scope>NUCLEOTIDE SEQUENCE [LARGE SCALE GENOMIC DNA]</scope>
    <source>
        <strain evidence="1 2">L21-RPul-D2</strain>
    </source>
</reference>
<dbReference type="Proteomes" id="UP000018680">
    <property type="component" value="Chromosome"/>
</dbReference>
<proteinExistence type="predicted"/>
<dbReference type="EMBL" id="CP006939">
    <property type="protein sequence ID" value="AHC13891.1"/>
    <property type="molecule type" value="Genomic_DNA"/>
</dbReference>
<dbReference type="RefSeq" id="WP_024266823.1">
    <property type="nucleotide sequence ID" value="NC_023035.1"/>
</dbReference>
<sequence>MIPRWISNTIYVSQVKDAGPIWRMLHELIETIRNQDDSYHFRQSIDLEFLHSTICYSGGEFQIILHFLSSVGVMEGISSFISQRYGSFYVKCVEIDSGKDVVNFLAHENGILQGEKTVSKGLSKHLVEEIEKSPMKGRCFSFTVPELFNQKEQQFIETLQDLKYNSKSQTTQDPEDDLLF</sequence>
<name>V5WFD3_9SPIO</name>
<protein>
    <submittedName>
        <fullName evidence="1">Uncharacterized protein</fullName>
    </submittedName>
</protein>
<dbReference type="KEGG" id="slr:L21SP2_0459"/>
<dbReference type="HOGENOM" id="CLU_1495191_0_0_12"/>
<evidence type="ECO:0000313" key="2">
    <source>
        <dbReference type="Proteomes" id="UP000018680"/>
    </source>
</evidence>
<evidence type="ECO:0000313" key="1">
    <source>
        <dbReference type="EMBL" id="AHC13891.1"/>
    </source>
</evidence>
<organism evidence="1 2">
    <name type="scientific">Salinispira pacifica</name>
    <dbReference type="NCBI Taxonomy" id="1307761"/>
    <lineage>
        <taxon>Bacteria</taxon>
        <taxon>Pseudomonadati</taxon>
        <taxon>Spirochaetota</taxon>
        <taxon>Spirochaetia</taxon>
        <taxon>Spirochaetales</taxon>
        <taxon>Spirochaetaceae</taxon>
        <taxon>Salinispira</taxon>
    </lineage>
</organism>